<feature type="region of interest" description="Disordered" evidence="1">
    <location>
        <begin position="23"/>
        <end position="66"/>
    </location>
</feature>
<sequence length="491" mass="55964">MKKIIACLMALLFLSSCASSDSSMDGDAVTTAPPSVKLSETQEQQTIVPEETEPAETEATAPVEPAEEHVEEFVLKKRAFFTVSAEGVEAEPMKYTSYNVRGMLIAENDMYNPNVFNGDDIYWYINTRDPFEFEYYRYNIKSDRSEFLFKVPYSLADGTFEVVNGNLICAPGARDDDGNLVMPVYCYDLETNTGTPETIISIPAATPEFNISALNDTEAVFFMYAENDGKTADMVYKYNTETKELSVFYENYDDDWSDMTLTTRNVLRMTARDNKVYLLMYQGIDGSTVYSVDVYSADGEKIDEYDIGFANDEDILKEYPDLIENLILDSSITSVREFFVFNDDYALIFNWCKLMDSDLTWMEQLSMGRPWELRLCKLDGASYVDLKIGEYAPKMIAYQGYRDDRYLVMASGNEEIDLLILDSLEGTLIPVELDVPENIRFSQDSIAMNEEGDIIMVGQDENADNKKMYLVNLYDDIIDLVENYQHVVTIE</sequence>
<dbReference type="PROSITE" id="PS51257">
    <property type="entry name" value="PROKAR_LIPOPROTEIN"/>
    <property type="match status" value="1"/>
</dbReference>
<comment type="caution">
    <text evidence="3">The sequence shown here is derived from an EMBL/GenBank/DDBJ whole genome shotgun (WGS) entry which is preliminary data.</text>
</comment>
<keyword evidence="2" id="KW-0732">Signal</keyword>
<feature type="chain" id="PRO_5039220012" description="Lipoprotein" evidence="2">
    <location>
        <begin position="19"/>
        <end position="491"/>
    </location>
</feature>
<dbReference type="Proteomes" id="UP000824136">
    <property type="component" value="Unassembled WGS sequence"/>
</dbReference>
<dbReference type="InterPro" id="IPR015915">
    <property type="entry name" value="Kelch-typ_b-propeller"/>
</dbReference>
<dbReference type="AlphaFoldDB" id="A0A9D1GTV8"/>
<name>A0A9D1GTV8_9FIRM</name>
<feature type="compositionally biased region" description="Polar residues" evidence="1">
    <location>
        <begin position="38"/>
        <end position="47"/>
    </location>
</feature>
<evidence type="ECO:0000256" key="1">
    <source>
        <dbReference type="SAM" id="MobiDB-lite"/>
    </source>
</evidence>
<organism evidence="3 4">
    <name type="scientific">Candidatus Faeciplasma pullistercoris</name>
    <dbReference type="NCBI Taxonomy" id="2840800"/>
    <lineage>
        <taxon>Bacteria</taxon>
        <taxon>Bacillati</taxon>
        <taxon>Bacillota</taxon>
        <taxon>Clostridia</taxon>
        <taxon>Eubacteriales</taxon>
        <taxon>Oscillospiraceae</taxon>
        <taxon>Oscillospiraceae incertae sedis</taxon>
        <taxon>Candidatus Faeciplasma</taxon>
    </lineage>
</organism>
<dbReference type="SUPFAM" id="SSF117281">
    <property type="entry name" value="Kelch motif"/>
    <property type="match status" value="1"/>
</dbReference>
<reference evidence="3" key="2">
    <citation type="journal article" date="2021" name="PeerJ">
        <title>Extensive microbial diversity within the chicken gut microbiome revealed by metagenomics and culture.</title>
        <authorList>
            <person name="Gilroy R."/>
            <person name="Ravi A."/>
            <person name="Getino M."/>
            <person name="Pursley I."/>
            <person name="Horton D.L."/>
            <person name="Alikhan N.F."/>
            <person name="Baker D."/>
            <person name="Gharbi K."/>
            <person name="Hall N."/>
            <person name="Watson M."/>
            <person name="Adriaenssens E.M."/>
            <person name="Foster-Nyarko E."/>
            <person name="Jarju S."/>
            <person name="Secka A."/>
            <person name="Antonio M."/>
            <person name="Oren A."/>
            <person name="Chaudhuri R.R."/>
            <person name="La Ragione R."/>
            <person name="Hildebrand F."/>
            <person name="Pallen M.J."/>
        </authorList>
    </citation>
    <scope>NUCLEOTIDE SEQUENCE</scope>
    <source>
        <strain evidence="3">CHK33-4379</strain>
    </source>
</reference>
<dbReference type="Gene3D" id="2.120.10.80">
    <property type="entry name" value="Kelch-type beta propeller"/>
    <property type="match status" value="1"/>
</dbReference>
<reference evidence="3" key="1">
    <citation type="submission" date="2020-10" db="EMBL/GenBank/DDBJ databases">
        <authorList>
            <person name="Gilroy R."/>
        </authorList>
    </citation>
    <scope>NUCLEOTIDE SEQUENCE</scope>
    <source>
        <strain evidence="3">CHK33-4379</strain>
    </source>
</reference>
<proteinExistence type="predicted"/>
<protein>
    <recommendedName>
        <fullName evidence="5">Lipoprotein</fullName>
    </recommendedName>
</protein>
<evidence type="ECO:0000313" key="4">
    <source>
        <dbReference type="Proteomes" id="UP000824136"/>
    </source>
</evidence>
<evidence type="ECO:0000256" key="2">
    <source>
        <dbReference type="SAM" id="SignalP"/>
    </source>
</evidence>
<accession>A0A9D1GTV8</accession>
<dbReference type="EMBL" id="DVLL01000017">
    <property type="protein sequence ID" value="HIT58997.1"/>
    <property type="molecule type" value="Genomic_DNA"/>
</dbReference>
<evidence type="ECO:0008006" key="5">
    <source>
        <dbReference type="Google" id="ProtNLM"/>
    </source>
</evidence>
<gene>
    <name evidence="3" type="ORF">IAC39_04730</name>
</gene>
<feature type="signal peptide" evidence="2">
    <location>
        <begin position="1"/>
        <end position="18"/>
    </location>
</feature>
<evidence type="ECO:0000313" key="3">
    <source>
        <dbReference type="EMBL" id="HIT58997.1"/>
    </source>
</evidence>